<dbReference type="Gene3D" id="3.40.720.10">
    <property type="entry name" value="Alkaline Phosphatase, subunit A"/>
    <property type="match status" value="1"/>
</dbReference>
<dbReference type="RefSeq" id="WP_188121253.1">
    <property type="nucleotide sequence ID" value="NZ_BOMP01000003.1"/>
</dbReference>
<dbReference type="GO" id="GO:0008449">
    <property type="term" value="F:N-acetylglucosamine-6-sulfatase activity"/>
    <property type="evidence" value="ECO:0007669"/>
    <property type="project" value="InterPro"/>
</dbReference>
<evidence type="ECO:0000313" key="6">
    <source>
        <dbReference type="EMBL" id="MBB4748833.1"/>
    </source>
</evidence>
<dbReference type="PROSITE" id="PS51257">
    <property type="entry name" value="PROKAR_LIPOPROTEIN"/>
    <property type="match status" value="1"/>
</dbReference>
<keyword evidence="8" id="KW-1185">Reference proteome</keyword>
<dbReference type="InterPro" id="IPR012251">
    <property type="entry name" value="GlcNAc_6-SO4ase"/>
</dbReference>
<evidence type="ECO:0000259" key="4">
    <source>
        <dbReference type="Pfam" id="PF00884"/>
    </source>
</evidence>
<dbReference type="GO" id="GO:0030203">
    <property type="term" value="P:glycosaminoglycan metabolic process"/>
    <property type="evidence" value="ECO:0007669"/>
    <property type="project" value="InterPro"/>
</dbReference>
<accession>A0A7W7MG12</accession>
<gene>
    <name evidence="5" type="ORF">Alo02nite_01560</name>
    <name evidence="6" type="ORF">BJ964_002994</name>
</gene>
<dbReference type="SUPFAM" id="SSF53649">
    <property type="entry name" value="Alkaline phosphatase-like"/>
    <property type="match status" value="1"/>
</dbReference>
<dbReference type="InterPro" id="IPR017850">
    <property type="entry name" value="Alkaline_phosphatase_core_sf"/>
</dbReference>
<feature type="chain" id="PRO_5038700953" evidence="3">
    <location>
        <begin position="20"/>
        <end position="514"/>
    </location>
</feature>
<reference evidence="5 8" key="2">
    <citation type="submission" date="2021-01" db="EMBL/GenBank/DDBJ databases">
        <title>Whole genome shotgun sequence of Actinoplanes lobatus NBRC 12513.</title>
        <authorList>
            <person name="Komaki H."/>
            <person name="Tamura T."/>
        </authorList>
    </citation>
    <scope>NUCLEOTIDE SEQUENCE [LARGE SCALE GENOMIC DNA]</scope>
    <source>
        <strain evidence="5 8">NBRC 12513</strain>
    </source>
</reference>
<keyword evidence="3" id="KW-0732">Signal</keyword>
<evidence type="ECO:0000256" key="1">
    <source>
        <dbReference type="PIRSR" id="PIRSR036666-50"/>
    </source>
</evidence>
<dbReference type="PANTHER" id="PTHR43108:SF8">
    <property type="entry name" value="SD21168P"/>
    <property type="match status" value="1"/>
</dbReference>
<evidence type="ECO:0000313" key="5">
    <source>
        <dbReference type="EMBL" id="GIE37258.1"/>
    </source>
</evidence>
<sequence>MSFRTLGVLAAVTSLLAMAGCGSPAAPVGDPAEAHPAASSGPSAAVPGTPTESVPTRPNIVFVLVDDLSMNLVQYMPNVQKMQRDGTTFTNYTVTDSLCCPSRASILKGQFPHNTGIVKNHGSDGGFRLFNSRGQEKSTIATDLKAAGYRTAFLGKYLNEYFPKKTMGTGKPYVPPGWDQWFGGGNAYDNFDYDLNENGQVKRYGKKPQDYLTDVIAGKAANFISTTAATGQPFMVEVSTYTPHSPYTPAPRDEKLFPGLKAPRTAAYDKVPVGSSWLPPNLKLTKDQAQRVDEEFRKRVQSVQSVDRMVGTLRDTLAKSGVAGDTVVIFSSDNGYHMGEYALPSGKQTAFDTDVNVPLIVAGHGVGAGRSVSSVVANIDLRPTFTDLAGAPPSPECDGRSFKALLSEDAPADWRHATLIEHHDPATDPKDPDFQYDSKNIPPSYDAMRTERFTYIEYVDGTREYFDRKTDPYMLTNLVGTLAPARLAELTTALHGMATCVGADACGKASRAIS</sequence>
<dbReference type="EMBL" id="BOMP01000003">
    <property type="protein sequence ID" value="GIE37258.1"/>
    <property type="molecule type" value="Genomic_DNA"/>
</dbReference>
<dbReference type="PIRSF" id="PIRSF036666">
    <property type="entry name" value="G6S"/>
    <property type="match status" value="1"/>
</dbReference>
<evidence type="ECO:0000313" key="8">
    <source>
        <dbReference type="Proteomes" id="UP000631312"/>
    </source>
</evidence>
<dbReference type="AlphaFoldDB" id="A0A7W7MG12"/>
<evidence type="ECO:0000256" key="2">
    <source>
        <dbReference type="SAM" id="MobiDB-lite"/>
    </source>
</evidence>
<reference evidence="6 7" key="1">
    <citation type="submission" date="2020-08" db="EMBL/GenBank/DDBJ databases">
        <title>Sequencing the genomes of 1000 actinobacteria strains.</title>
        <authorList>
            <person name="Klenk H.-P."/>
        </authorList>
    </citation>
    <scope>NUCLEOTIDE SEQUENCE [LARGE SCALE GENOMIC DNA]</scope>
    <source>
        <strain evidence="6 7">DSM 43150</strain>
    </source>
</reference>
<dbReference type="CDD" id="cd16147">
    <property type="entry name" value="G6S"/>
    <property type="match status" value="1"/>
</dbReference>
<protein>
    <submittedName>
        <fullName evidence="5 6">Sulfatase</fullName>
    </submittedName>
</protein>
<feature type="signal peptide" evidence="3">
    <location>
        <begin position="1"/>
        <end position="19"/>
    </location>
</feature>
<evidence type="ECO:0000256" key="3">
    <source>
        <dbReference type="SAM" id="SignalP"/>
    </source>
</evidence>
<evidence type="ECO:0000313" key="7">
    <source>
        <dbReference type="Proteomes" id="UP000590511"/>
    </source>
</evidence>
<feature type="compositionally biased region" description="Low complexity" evidence="2">
    <location>
        <begin position="34"/>
        <end position="45"/>
    </location>
</feature>
<dbReference type="Pfam" id="PF00884">
    <property type="entry name" value="Sulfatase"/>
    <property type="match status" value="1"/>
</dbReference>
<comment type="caution">
    <text evidence="6">The sequence shown here is derived from an EMBL/GenBank/DDBJ whole genome shotgun (WGS) entry which is preliminary data.</text>
</comment>
<dbReference type="InterPro" id="IPR000917">
    <property type="entry name" value="Sulfatase_N"/>
</dbReference>
<feature type="region of interest" description="Disordered" evidence="2">
    <location>
        <begin position="28"/>
        <end position="52"/>
    </location>
</feature>
<name>A0A7W7MG12_9ACTN</name>
<organism evidence="6 7">
    <name type="scientific">Actinoplanes lobatus</name>
    <dbReference type="NCBI Taxonomy" id="113568"/>
    <lineage>
        <taxon>Bacteria</taxon>
        <taxon>Bacillati</taxon>
        <taxon>Actinomycetota</taxon>
        <taxon>Actinomycetes</taxon>
        <taxon>Micromonosporales</taxon>
        <taxon>Micromonosporaceae</taxon>
        <taxon>Actinoplanes</taxon>
    </lineage>
</organism>
<proteinExistence type="predicted"/>
<dbReference type="Proteomes" id="UP000590511">
    <property type="component" value="Unassembled WGS sequence"/>
</dbReference>
<dbReference type="EMBL" id="JACHNC010000001">
    <property type="protein sequence ID" value="MBB4748833.1"/>
    <property type="molecule type" value="Genomic_DNA"/>
</dbReference>
<feature type="domain" description="Sulfatase N-terminal" evidence="4">
    <location>
        <begin position="58"/>
        <end position="391"/>
    </location>
</feature>
<feature type="modified residue" description="3-oxoalanine (Cys)" evidence="1">
    <location>
        <position position="99"/>
    </location>
</feature>
<comment type="PTM">
    <text evidence="1">The conversion to 3-oxoalanine (also known as C-formylglycine, FGly), of a serine or cysteine residue in prokaryotes and of a cysteine residue in eukaryotes, is critical for catalytic activity.</text>
</comment>
<dbReference type="Proteomes" id="UP000631312">
    <property type="component" value="Unassembled WGS sequence"/>
</dbReference>
<dbReference type="PANTHER" id="PTHR43108">
    <property type="entry name" value="N-ACETYLGLUCOSAMINE-6-SULFATASE FAMILY MEMBER"/>
    <property type="match status" value="1"/>
</dbReference>